<dbReference type="InParanoid" id="A0A7C8MSJ6"/>
<dbReference type="EMBL" id="WUBL01000051">
    <property type="protein sequence ID" value="KAF2968411.1"/>
    <property type="molecule type" value="Genomic_DNA"/>
</dbReference>
<reference evidence="3 4" key="1">
    <citation type="submission" date="2019-12" db="EMBL/GenBank/DDBJ databases">
        <title>Draft genome sequence of the ascomycete Xylaria multiplex DSM 110363.</title>
        <authorList>
            <person name="Buettner E."/>
            <person name="Kellner H."/>
        </authorList>
    </citation>
    <scope>NUCLEOTIDE SEQUENCE [LARGE SCALE GENOMIC DNA]</scope>
    <source>
        <strain evidence="3 4">DSM 110363</strain>
    </source>
</reference>
<evidence type="ECO:0000313" key="3">
    <source>
        <dbReference type="EMBL" id="KAF2968411.1"/>
    </source>
</evidence>
<evidence type="ECO:0000256" key="1">
    <source>
        <dbReference type="SAM" id="MobiDB-lite"/>
    </source>
</evidence>
<organism evidence="3 4">
    <name type="scientific">Xylaria multiplex</name>
    <dbReference type="NCBI Taxonomy" id="323545"/>
    <lineage>
        <taxon>Eukaryota</taxon>
        <taxon>Fungi</taxon>
        <taxon>Dikarya</taxon>
        <taxon>Ascomycota</taxon>
        <taxon>Pezizomycotina</taxon>
        <taxon>Sordariomycetes</taxon>
        <taxon>Xylariomycetidae</taxon>
        <taxon>Xylariales</taxon>
        <taxon>Xylariaceae</taxon>
        <taxon>Xylaria</taxon>
    </lineage>
</organism>
<dbReference type="Proteomes" id="UP000481858">
    <property type="component" value="Unassembled WGS sequence"/>
</dbReference>
<evidence type="ECO:0000256" key="2">
    <source>
        <dbReference type="SAM" id="SignalP"/>
    </source>
</evidence>
<feature type="signal peptide" evidence="2">
    <location>
        <begin position="1"/>
        <end position="17"/>
    </location>
</feature>
<feature type="chain" id="PRO_5028833259" description="EF-hand domain-containing protein" evidence="2">
    <location>
        <begin position="18"/>
        <end position="141"/>
    </location>
</feature>
<comment type="caution">
    <text evidence="3">The sequence shown here is derived from an EMBL/GenBank/DDBJ whole genome shotgun (WGS) entry which is preliminary data.</text>
</comment>
<dbReference type="AlphaFoldDB" id="A0A7C8MSJ6"/>
<feature type="compositionally biased region" description="Polar residues" evidence="1">
    <location>
        <begin position="92"/>
        <end position="108"/>
    </location>
</feature>
<feature type="compositionally biased region" description="Low complexity" evidence="1">
    <location>
        <begin position="110"/>
        <end position="120"/>
    </location>
</feature>
<feature type="region of interest" description="Disordered" evidence="1">
    <location>
        <begin position="33"/>
        <end position="128"/>
    </location>
</feature>
<evidence type="ECO:0000313" key="4">
    <source>
        <dbReference type="Proteomes" id="UP000481858"/>
    </source>
</evidence>
<keyword evidence="4" id="KW-1185">Reference proteome</keyword>
<keyword evidence="2" id="KW-0732">Signal</keyword>
<proteinExistence type="predicted"/>
<dbReference type="OrthoDB" id="3800886at2759"/>
<name>A0A7C8MSJ6_9PEZI</name>
<evidence type="ECO:0008006" key="5">
    <source>
        <dbReference type="Google" id="ProtNLM"/>
    </source>
</evidence>
<gene>
    <name evidence="3" type="ORF">GQX73_g5172</name>
</gene>
<feature type="compositionally biased region" description="Low complexity" evidence="1">
    <location>
        <begin position="47"/>
        <end position="83"/>
    </location>
</feature>
<protein>
    <recommendedName>
        <fullName evidence="5">EF-hand domain-containing protein</fullName>
    </recommendedName>
</protein>
<sequence>MKFSIFFTALLAGAVTAAPSGIFVDCPTQADKDSADATGLRCKTFPGDDNTNTNTDADTDTNTGNNNSGNNGNNNNNNANSGGLPLFPSGQGDDSTNDIISQLQSAFDRNNPNGTPTTPGDPDDLNGDGVINLFEAGAQAS</sequence>
<accession>A0A7C8MSJ6</accession>